<dbReference type="GO" id="GO:0000287">
    <property type="term" value="F:magnesium ion binding"/>
    <property type="evidence" value="ECO:0007669"/>
    <property type="project" value="UniProtKB-UniRule"/>
</dbReference>
<keyword evidence="12 15" id="KW-0324">Glycolysis</keyword>
<evidence type="ECO:0000313" key="19">
    <source>
        <dbReference type="Proteomes" id="UP000278962"/>
    </source>
</evidence>
<evidence type="ECO:0000313" key="18">
    <source>
        <dbReference type="EMBL" id="RKQ86825.1"/>
    </source>
</evidence>
<keyword evidence="9 15" id="KW-0418">Kinase</keyword>
<comment type="caution">
    <text evidence="18">The sequence shown here is derived from an EMBL/GenBank/DDBJ whole genome shotgun (WGS) entry which is preliminary data.</text>
</comment>
<gene>
    <name evidence="18" type="ORF">C8N24_4840</name>
</gene>
<dbReference type="Gene3D" id="3.20.20.60">
    <property type="entry name" value="Phosphoenolpyruvate-binding domains"/>
    <property type="match status" value="1"/>
</dbReference>
<keyword evidence="10" id="KW-0067">ATP-binding</keyword>
<dbReference type="PANTHER" id="PTHR11817">
    <property type="entry name" value="PYRUVATE KINASE"/>
    <property type="match status" value="1"/>
</dbReference>
<keyword evidence="13 18" id="KW-0670">Pyruvate</keyword>
<evidence type="ECO:0000256" key="10">
    <source>
        <dbReference type="ARBA" id="ARBA00022840"/>
    </source>
</evidence>
<evidence type="ECO:0000256" key="12">
    <source>
        <dbReference type="ARBA" id="ARBA00023152"/>
    </source>
</evidence>
<evidence type="ECO:0000256" key="5">
    <source>
        <dbReference type="ARBA" id="ARBA00012142"/>
    </source>
</evidence>
<dbReference type="Pfam" id="PF02887">
    <property type="entry name" value="PK_C"/>
    <property type="match status" value="1"/>
</dbReference>
<dbReference type="InterPro" id="IPR040442">
    <property type="entry name" value="Pyrv_kinase-like_dom_sf"/>
</dbReference>
<dbReference type="InterPro" id="IPR015806">
    <property type="entry name" value="Pyrv_Knase_insert_dom_sf"/>
</dbReference>
<evidence type="ECO:0000259" key="17">
    <source>
        <dbReference type="Pfam" id="PF02887"/>
    </source>
</evidence>
<evidence type="ECO:0000256" key="9">
    <source>
        <dbReference type="ARBA" id="ARBA00022777"/>
    </source>
</evidence>
<proteinExistence type="inferred from homology"/>
<keyword evidence="19" id="KW-1185">Reference proteome</keyword>
<dbReference type="NCBIfam" id="NF004491">
    <property type="entry name" value="PRK05826.1"/>
    <property type="match status" value="1"/>
</dbReference>
<dbReference type="Proteomes" id="UP000278962">
    <property type="component" value="Unassembled WGS sequence"/>
</dbReference>
<evidence type="ECO:0000256" key="8">
    <source>
        <dbReference type="ARBA" id="ARBA00022741"/>
    </source>
</evidence>
<comment type="pathway">
    <text evidence="2 15">Carbohydrate degradation; glycolysis; pyruvate from D-glyceraldehyde 3-phosphate: step 5/5.</text>
</comment>
<sequence>MTGRFTRSTLERRTKIVATLGPATDAPGVLDALIAAGLDCARLNCSHGTAEDLSRRAEAVRTAAARAGRPLGVMFDLQGPKLRLAADTVERSLRSGDRLVLSEHGRPGAADRAVVDFKGFSRLVTDRSEIVIGDGVPRLAVEHTSNGDVHARVIADGRIAPSKGVNVTFAQPELPAITEKDVADIALAVEHDADFVAQSFVRHGADVEDLRWRLNELGSRARIIAKLESVEGYDNLDSILAAADGVMVARGDYGVTAGLAGIPLMQKDVIARAAAAGKAVITATQMLESMIVASEPTRAEVTDVANAVIDGTSAVMLSAESSVGQHPVRAVAAMATIAHAAEAYPDLGQRSRSAKIEACTSDDAVMHAAVQLADELRAAAIVVPTASGASARACSRYRPRQPIVALAHDAAVAEQLTLEWGVYPVAAEIESSLDDLVEVALDLARDFAGLRSGDRIVVTHGRQPGASGSTNAIIDLVLP</sequence>
<dbReference type="InterPro" id="IPR011037">
    <property type="entry name" value="Pyrv_Knase-like_insert_dom_sf"/>
</dbReference>
<dbReference type="SUPFAM" id="SSF51621">
    <property type="entry name" value="Phosphoenolpyruvate/pyruvate domain"/>
    <property type="match status" value="1"/>
</dbReference>
<keyword evidence="7" id="KW-0479">Metal-binding</keyword>
<dbReference type="InterPro" id="IPR015793">
    <property type="entry name" value="Pyrv_Knase_brl"/>
</dbReference>
<keyword evidence="6 15" id="KW-0808">Transferase</keyword>
<dbReference type="GO" id="GO:0016301">
    <property type="term" value="F:kinase activity"/>
    <property type="evidence" value="ECO:0007669"/>
    <property type="project" value="UniProtKB-KW"/>
</dbReference>
<evidence type="ECO:0000256" key="1">
    <source>
        <dbReference type="ARBA" id="ARBA00001958"/>
    </source>
</evidence>
<dbReference type="GO" id="GO:0030955">
    <property type="term" value="F:potassium ion binding"/>
    <property type="evidence" value="ECO:0007669"/>
    <property type="project" value="UniProtKB-UniRule"/>
</dbReference>
<dbReference type="InterPro" id="IPR001697">
    <property type="entry name" value="Pyr_Knase"/>
</dbReference>
<dbReference type="SUPFAM" id="SSF52935">
    <property type="entry name" value="PK C-terminal domain-like"/>
    <property type="match status" value="1"/>
</dbReference>
<organism evidence="18 19">
    <name type="scientific">Solirubrobacter pauli</name>
    <dbReference type="NCBI Taxonomy" id="166793"/>
    <lineage>
        <taxon>Bacteria</taxon>
        <taxon>Bacillati</taxon>
        <taxon>Actinomycetota</taxon>
        <taxon>Thermoleophilia</taxon>
        <taxon>Solirubrobacterales</taxon>
        <taxon>Solirubrobacteraceae</taxon>
        <taxon>Solirubrobacter</taxon>
    </lineage>
</organism>
<dbReference type="SUPFAM" id="SSF50800">
    <property type="entry name" value="PK beta-barrel domain-like"/>
    <property type="match status" value="1"/>
</dbReference>
<evidence type="ECO:0000256" key="6">
    <source>
        <dbReference type="ARBA" id="ARBA00022679"/>
    </source>
</evidence>
<dbReference type="PRINTS" id="PR01050">
    <property type="entry name" value="PYRUVTKNASE"/>
</dbReference>
<dbReference type="Gene3D" id="3.40.1380.20">
    <property type="entry name" value="Pyruvate kinase, C-terminal domain"/>
    <property type="match status" value="1"/>
</dbReference>
<evidence type="ECO:0000256" key="7">
    <source>
        <dbReference type="ARBA" id="ARBA00022723"/>
    </source>
</evidence>
<dbReference type="Gene3D" id="2.40.33.10">
    <property type="entry name" value="PK beta-barrel domain-like"/>
    <property type="match status" value="1"/>
</dbReference>
<keyword evidence="8" id="KW-0547">Nucleotide-binding</keyword>
<feature type="domain" description="Pyruvate kinase C-terminal" evidence="17">
    <location>
        <begin position="363"/>
        <end position="473"/>
    </location>
</feature>
<dbReference type="InterPro" id="IPR036918">
    <property type="entry name" value="Pyrv_Knase_C_sf"/>
</dbReference>
<dbReference type="Pfam" id="PF00224">
    <property type="entry name" value="PK"/>
    <property type="match status" value="1"/>
</dbReference>
<evidence type="ECO:0000256" key="15">
    <source>
        <dbReference type="RuleBase" id="RU000504"/>
    </source>
</evidence>
<reference evidence="18 19" key="1">
    <citation type="submission" date="2018-10" db="EMBL/GenBank/DDBJ databases">
        <title>Genomic Encyclopedia of Archaeal and Bacterial Type Strains, Phase II (KMG-II): from individual species to whole genera.</title>
        <authorList>
            <person name="Goeker M."/>
        </authorList>
    </citation>
    <scope>NUCLEOTIDE SEQUENCE [LARGE SCALE GENOMIC DNA]</scope>
    <source>
        <strain evidence="18 19">DSM 14954</strain>
    </source>
</reference>
<dbReference type="UniPathway" id="UPA00109">
    <property type="reaction ID" value="UER00188"/>
</dbReference>
<evidence type="ECO:0000256" key="11">
    <source>
        <dbReference type="ARBA" id="ARBA00022842"/>
    </source>
</evidence>
<evidence type="ECO:0000256" key="2">
    <source>
        <dbReference type="ARBA" id="ARBA00004997"/>
    </source>
</evidence>
<accession>A0A660L0G0</accession>
<comment type="cofactor">
    <cofactor evidence="1">
        <name>K(+)</name>
        <dbReference type="ChEBI" id="CHEBI:29103"/>
    </cofactor>
</comment>
<comment type="catalytic activity">
    <reaction evidence="15">
        <text>pyruvate + ATP = phosphoenolpyruvate + ADP + H(+)</text>
        <dbReference type="Rhea" id="RHEA:18157"/>
        <dbReference type="ChEBI" id="CHEBI:15361"/>
        <dbReference type="ChEBI" id="CHEBI:15378"/>
        <dbReference type="ChEBI" id="CHEBI:30616"/>
        <dbReference type="ChEBI" id="CHEBI:58702"/>
        <dbReference type="ChEBI" id="CHEBI:456216"/>
        <dbReference type="EC" id="2.7.1.40"/>
    </reaction>
</comment>
<protein>
    <recommendedName>
        <fullName evidence="5 14">Pyruvate kinase</fullName>
        <ecNumber evidence="5 14">2.7.1.40</ecNumber>
    </recommendedName>
</protein>
<dbReference type="EC" id="2.7.1.40" evidence="5 14"/>
<dbReference type="GO" id="GO:0004743">
    <property type="term" value="F:pyruvate kinase activity"/>
    <property type="evidence" value="ECO:0007669"/>
    <property type="project" value="UniProtKB-UniRule"/>
</dbReference>
<name>A0A660L0G0_9ACTN</name>
<evidence type="ECO:0000256" key="13">
    <source>
        <dbReference type="ARBA" id="ARBA00023317"/>
    </source>
</evidence>
<keyword evidence="11 15" id="KW-0460">Magnesium</keyword>
<evidence type="ECO:0000256" key="4">
    <source>
        <dbReference type="ARBA" id="ARBA00011881"/>
    </source>
</evidence>
<dbReference type="AlphaFoldDB" id="A0A660L0G0"/>
<feature type="domain" description="Pyruvate kinase barrel" evidence="16">
    <location>
        <begin position="12"/>
        <end position="331"/>
    </location>
</feature>
<dbReference type="InterPro" id="IPR015813">
    <property type="entry name" value="Pyrv/PenolPyrv_kinase-like_dom"/>
</dbReference>
<evidence type="ECO:0000256" key="14">
    <source>
        <dbReference type="NCBIfam" id="TIGR01064"/>
    </source>
</evidence>
<dbReference type="GO" id="GO:0005524">
    <property type="term" value="F:ATP binding"/>
    <property type="evidence" value="ECO:0007669"/>
    <property type="project" value="UniProtKB-KW"/>
</dbReference>
<evidence type="ECO:0000256" key="3">
    <source>
        <dbReference type="ARBA" id="ARBA00008663"/>
    </source>
</evidence>
<dbReference type="EMBL" id="RBIL01000002">
    <property type="protein sequence ID" value="RKQ86825.1"/>
    <property type="molecule type" value="Genomic_DNA"/>
</dbReference>
<comment type="subunit">
    <text evidence="4">Homotetramer.</text>
</comment>
<comment type="similarity">
    <text evidence="3 15">Belongs to the pyruvate kinase family.</text>
</comment>
<dbReference type="InterPro" id="IPR015795">
    <property type="entry name" value="Pyrv_Knase_C"/>
</dbReference>
<evidence type="ECO:0000259" key="16">
    <source>
        <dbReference type="Pfam" id="PF00224"/>
    </source>
</evidence>
<dbReference type="NCBIfam" id="TIGR01064">
    <property type="entry name" value="pyruv_kin"/>
    <property type="match status" value="1"/>
</dbReference>